<dbReference type="Proteomes" id="UP000050525">
    <property type="component" value="Unassembled WGS sequence"/>
</dbReference>
<keyword evidence="2" id="KW-1185">Reference proteome</keyword>
<protein>
    <submittedName>
        <fullName evidence="1">Uncharacterized protein</fullName>
    </submittedName>
</protein>
<name>A0A151P8Z2_ALLMI</name>
<dbReference type="AlphaFoldDB" id="A0A151P8Z2"/>
<dbReference type="EMBL" id="AKHW03000563">
    <property type="protein sequence ID" value="KYO45502.1"/>
    <property type="molecule type" value="Genomic_DNA"/>
</dbReference>
<accession>A0A151P8Z2</accession>
<evidence type="ECO:0000313" key="1">
    <source>
        <dbReference type="EMBL" id="KYO45502.1"/>
    </source>
</evidence>
<comment type="caution">
    <text evidence="1">The sequence shown here is derived from an EMBL/GenBank/DDBJ whole genome shotgun (WGS) entry which is preliminary data.</text>
</comment>
<proteinExistence type="predicted"/>
<gene>
    <name evidence="1" type="ORF">Y1Q_0015159</name>
</gene>
<evidence type="ECO:0000313" key="2">
    <source>
        <dbReference type="Proteomes" id="UP000050525"/>
    </source>
</evidence>
<sequence length="85" mass="8957">MWEGPCNKSLLTPAATLFLGEDVSTASQPLPPAPFYLLTPPLGANLPSLDSTCFPVMAWAELHWKQLGSQSSISSCLSCCSSSVA</sequence>
<reference evidence="1 2" key="1">
    <citation type="journal article" date="2012" name="Genome Biol.">
        <title>Sequencing three crocodilian genomes to illuminate the evolution of archosaurs and amniotes.</title>
        <authorList>
            <person name="St John J.A."/>
            <person name="Braun E.L."/>
            <person name="Isberg S.R."/>
            <person name="Miles L.G."/>
            <person name="Chong A.Y."/>
            <person name="Gongora J."/>
            <person name="Dalzell P."/>
            <person name="Moran C."/>
            <person name="Bed'hom B."/>
            <person name="Abzhanov A."/>
            <person name="Burgess S.C."/>
            <person name="Cooksey A.M."/>
            <person name="Castoe T.A."/>
            <person name="Crawford N.G."/>
            <person name="Densmore L.D."/>
            <person name="Drew J.C."/>
            <person name="Edwards S.V."/>
            <person name="Faircloth B.C."/>
            <person name="Fujita M.K."/>
            <person name="Greenwold M.J."/>
            <person name="Hoffmann F.G."/>
            <person name="Howard J.M."/>
            <person name="Iguchi T."/>
            <person name="Janes D.E."/>
            <person name="Khan S.Y."/>
            <person name="Kohno S."/>
            <person name="de Koning A.J."/>
            <person name="Lance S.L."/>
            <person name="McCarthy F.M."/>
            <person name="McCormack J.E."/>
            <person name="Merchant M.E."/>
            <person name="Peterson D.G."/>
            <person name="Pollock D.D."/>
            <person name="Pourmand N."/>
            <person name="Raney B.J."/>
            <person name="Roessler K.A."/>
            <person name="Sanford J.R."/>
            <person name="Sawyer R.H."/>
            <person name="Schmidt C.J."/>
            <person name="Triplett E.W."/>
            <person name="Tuberville T.D."/>
            <person name="Venegas-Anaya M."/>
            <person name="Howard J.T."/>
            <person name="Jarvis E.D."/>
            <person name="Guillette L.J.Jr."/>
            <person name="Glenn T.C."/>
            <person name="Green R.E."/>
            <person name="Ray D.A."/>
        </authorList>
    </citation>
    <scope>NUCLEOTIDE SEQUENCE [LARGE SCALE GENOMIC DNA]</scope>
    <source>
        <strain evidence="1">KSC_2009_1</strain>
    </source>
</reference>
<organism evidence="1 2">
    <name type="scientific">Alligator mississippiensis</name>
    <name type="common">American alligator</name>
    <dbReference type="NCBI Taxonomy" id="8496"/>
    <lineage>
        <taxon>Eukaryota</taxon>
        <taxon>Metazoa</taxon>
        <taxon>Chordata</taxon>
        <taxon>Craniata</taxon>
        <taxon>Vertebrata</taxon>
        <taxon>Euteleostomi</taxon>
        <taxon>Archelosauria</taxon>
        <taxon>Archosauria</taxon>
        <taxon>Crocodylia</taxon>
        <taxon>Alligatoridae</taxon>
        <taxon>Alligatorinae</taxon>
        <taxon>Alligator</taxon>
    </lineage>
</organism>